<gene>
    <name evidence="8" type="ORF">CYY_007970</name>
</gene>
<comment type="pathway">
    <text evidence="2">Protein modification; protein sumoylation.</text>
</comment>
<dbReference type="PRINTS" id="PR01849">
    <property type="entry name" value="UBIQUITINACT"/>
</dbReference>
<evidence type="ECO:0000256" key="4">
    <source>
        <dbReference type="ARBA" id="ARBA00022786"/>
    </source>
</evidence>
<evidence type="ECO:0000256" key="1">
    <source>
        <dbReference type="ARBA" id="ARBA00004123"/>
    </source>
</evidence>
<proteinExistence type="inferred from homology"/>
<keyword evidence="4" id="KW-0833">Ubl conjugation pathway</keyword>
<dbReference type="PANTHER" id="PTHR10953">
    <property type="entry name" value="UBIQUITIN-ACTIVATING ENZYME E1"/>
    <property type="match status" value="1"/>
</dbReference>
<name>A0A8J4PPZ3_9MYCE</name>
<dbReference type="InterPro" id="IPR045886">
    <property type="entry name" value="ThiF/MoeB/HesA"/>
</dbReference>
<dbReference type="InterPro" id="IPR000594">
    <property type="entry name" value="ThiF_NAD_FAD-bd"/>
</dbReference>
<evidence type="ECO:0000256" key="2">
    <source>
        <dbReference type="ARBA" id="ARBA00004718"/>
    </source>
</evidence>
<dbReference type="OrthoDB" id="1708823at2759"/>
<evidence type="ECO:0000259" key="7">
    <source>
        <dbReference type="Pfam" id="PF00899"/>
    </source>
</evidence>
<comment type="similarity">
    <text evidence="3">Belongs to the ubiquitin-activating E1 family.</text>
</comment>
<evidence type="ECO:0000256" key="6">
    <source>
        <dbReference type="ARBA" id="ARBA00044354"/>
    </source>
</evidence>
<dbReference type="GO" id="GO:0016925">
    <property type="term" value="P:protein sumoylation"/>
    <property type="evidence" value="ECO:0007669"/>
    <property type="project" value="TreeGrafter"/>
</dbReference>
<comment type="subcellular location">
    <subcellularLocation>
        <location evidence="1">Nucleus</location>
    </subcellularLocation>
</comment>
<evidence type="ECO:0000313" key="8">
    <source>
        <dbReference type="EMBL" id="KAF2070716.1"/>
    </source>
</evidence>
<sequence length="335" mass="37881">MTNDSLGAKEPVNQLTDYEAALYDRGIRLWGVDAQNRLRQAKVLFIGINSLMSEIIKNTVLAGIDSITLIDNHIVTIQDLSCHLFLTHDSIGKKRADESVQSITELNPLVKVHVVDKEIESIDKEFLQAYTIVCLNAFDLNLVSKFDTFCREINIPLIATHSFGLYGFFFSDLSDFEYIKKTEKKEKDQEEPVIEYVNHKVSFPSFETAMNIQWSKTNPRRTSPLLYALTVLYQFEQSTKSIPSIENPSHLSKILEIIDGKLSASQMPSSEQEKYLHITNLLIKHQNHEIAPTCAVLGGIVGAEIIKIISKNNHVLNNIFFYDNTKGTGVVETMN</sequence>
<keyword evidence="9" id="KW-1185">Reference proteome</keyword>
<evidence type="ECO:0000313" key="9">
    <source>
        <dbReference type="Proteomes" id="UP000695562"/>
    </source>
</evidence>
<dbReference type="InterPro" id="IPR035985">
    <property type="entry name" value="Ubiquitin-activating_enz"/>
</dbReference>
<dbReference type="InterPro" id="IPR000011">
    <property type="entry name" value="UBQ/SUMO-activ_enz_E1-like"/>
</dbReference>
<dbReference type="Pfam" id="PF00899">
    <property type="entry name" value="ThiF"/>
    <property type="match status" value="1"/>
</dbReference>
<dbReference type="GO" id="GO:0005737">
    <property type="term" value="C:cytoplasm"/>
    <property type="evidence" value="ECO:0007669"/>
    <property type="project" value="TreeGrafter"/>
</dbReference>
<dbReference type="SUPFAM" id="SSF69572">
    <property type="entry name" value="Activating enzymes of the ubiquitin-like proteins"/>
    <property type="match status" value="1"/>
</dbReference>
<protein>
    <recommendedName>
        <fullName evidence="6">Ubiquitin-like 1-activating enzyme E1A</fullName>
    </recommendedName>
</protein>
<dbReference type="Proteomes" id="UP000695562">
    <property type="component" value="Unassembled WGS sequence"/>
</dbReference>
<evidence type="ECO:0000256" key="5">
    <source>
        <dbReference type="ARBA" id="ARBA00023242"/>
    </source>
</evidence>
<dbReference type="Gene3D" id="3.40.50.720">
    <property type="entry name" value="NAD(P)-binding Rossmann-like Domain"/>
    <property type="match status" value="1"/>
</dbReference>
<dbReference type="GO" id="GO:0019948">
    <property type="term" value="F:SUMO activating enzyme activity"/>
    <property type="evidence" value="ECO:0007669"/>
    <property type="project" value="TreeGrafter"/>
</dbReference>
<dbReference type="PANTHER" id="PTHR10953:SF162">
    <property type="entry name" value="SUMO-ACTIVATING ENZYME SUBUNIT 1"/>
    <property type="match status" value="1"/>
</dbReference>
<feature type="domain" description="THIF-type NAD/FAD binding fold" evidence="7">
    <location>
        <begin position="23"/>
        <end position="331"/>
    </location>
</feature>
<accession>A0A8J4PPZ3</accession>
<evidence type="ECO:0000256" key="3">
    <source>
        <dbReference type="ARBA" id="ARBA00005673"/>
    </source>
</evidence>
<dbReference type="EMBL" id="AJWJ01000455">
    <property type="protein sequence ID" value="KAF2070716.1"/>
    <property type="molecule type" value="Genomic_DNA"/>
</dbReference>
<reference evidence="8" key="1">
    <citation type="submission" date="2020-01" db="EMBL/GenBank/DDBJ databases">
        <title>Development of genomics and gene disruption for Polysphondylium violaceum indicates a role for the polyketide synthase stlB in stalk morphogenesis.</title>
        <authorList>
            <person name="Narita B."/>
            <person name="Kawabe Y."/>
            <person name="Kin K."/>
            <person name="Saito T."/>
            <person name="Gibbs R."/>
            <person name="Kuspa A."/>
            <person name="Muzny D."/>
            <person name="Queller D."/>
            <person name="Richards S."/>
            <person name="Strassman J."/>
            <person name="Sucgang R."/>
            <person name="Worley K."/>
            <person name="Schaap P."/>
        </authorList>
    </citation>
    <scope>NUCLEOTIDE SEQUENCE</scope>
    <source>
        <strain evidence="8">QSvi11</strain>
    </source>
</reference>
<comment type="caution">
    <text evidence="8">The sequence shown here is derived from an EMBL/GenBank/DDBJ whole genome shotgun (WGS) entry which is preliminary data.</text>
</comment>
<organism evidence="8 9">
    <name type="scientific">Polysphondylium violaceum</name>
    <dbReference type="NCBI Taxonomy" id="133409"/>
    <lineage>
        <taxon>Eukaryota</taxon>
        <taxon>Amoebozoa</taxon>
        <taxon>Evosea</taxon>
        <taxon>Eumycetozoa</taxon>
        <taxon>Dictyostelia</taxon>
        <taxon>Dictyosteliales</taxon>
        <taxon>Dictyosteliaceae</taxon>
        <taxon>Polysphondylium</taxon>
    </lineage>
</organism>
<keyword evidence="5" id="KW-0539">Nucleus</keyword>
<dbReference type="AlphaFoldDB" id="A0A8J4PPZ3"/>
<dbReference type="GO" id="GO:0031510">
    <property type="term" value="C:SUMO activating enzyme complex"/>
    <property type="evidence" value="ECO:0007669"/>
    <property type="project" value="TreeGrafter"/>
</dbReference>